<dbReference type="Pfam" id="PF12929">
    <property type="entry name" value="Mid1"/>
    <property type="match status" value="1"/>
</dbReference>
<dbReference type="GO" id="GO:0098703">
    <property type="term" value="P:calcium ion import across plasma membrane"/>
    <property type="evidence" value="ECO:0007669"/>
    <property type="project" value="InterPro"/>
</dbReference>
<feature type="chain" id="PRO_5007894244" evidence="3">
    <location>
        <begin position="45"/>
        <end position="685"/>
    </location>
</feature>
<dbReference type="GO" id="GO:0005262">
    <property type="term" value="F:calcium channel activity"/>
    <property type="evidence" value="ECO:0007669"/>
    <property type="project" value="InterPro"/>
</dbReference>
<dbReference type="PANTHER" id="PTHR39142">
    <property type="entry name" value="MID1P"/>
    <property type="match status" value="1"/>
</dbReference>
<dbReference type="InterPro" id="IPR024338">
    <property type="entry name" value="MID1/Yam8"/>
</dbReference>
<accession>A0A167X4S3</accession>
<evidence type="ECO:0000256" key="3">
    <source>
        <dbReference type="SAM" id="SignalP"/>
    </source>
</evidence>
<evidence type="ECO:0000256" key="2">
    <source>
        <dbReference type="SAM" id="Phobius"/>
    </source>
</evidence>
<dbReference type="PANTHER" id="PTHR39142:SF1">
    <property type="entry name" value="AEL197CP"/>
    <property type="match status" value="1"/>
</dbReference>
<sequence>MASDSLGLPRRRRSGAVVRNRTSATTVFLFLFLFFLSLPYAAEATADVDFEASPLPPKDVGSNFIRDWFRAAIDREEGDNESGVDGTQPDIYEPSFSAFDRSIIGRAPPGVTSLANNAPEQLNVEPGTTQVFVFEKASIFGRHVNDVAETEAYFSELRRKRDEQLQAEGREQDDGEAEREANEDGEETTAGSTHERLLPKRQQGNNATARTIYLSANTCIQPQLLSETITGNAPQLTMYVSTTPENIAPGPHANAGQQTWHVFSEGAVMVSVNATDDVYVGIAAPNISTTMLSGTYNFQLAASVDGWYHSYDNETDANLIWVDSDARAALLYTHNLTESTDGITDASIMDRQPYVMFAQNADDRSADGVRFSYCGLQTYAQIAATNNGKFTSMVETGMTRAGLGNLPKQQFYFSGLNASSNYLGILAALPANGTTGGGGQVARATRFATKAADATCEVIFNLTFCNETAYAVPSNPARFAAAADLARVYDEYAAGMFANFLNVLAQIPCEAPSTQQYSLVRTCADCRAAYKTWLCSVAIPRCSDFADNATWLQPRAISQPFPDGTRLDPAVAAQYPNTTAFNSSRNPFIDATVAPGPYKEVLPCDDLCYGLVQSCPSAIGFSCPVPGQIGFNTSYGLRTAADNDGSVTCNYPGSAHYFSAGPTARPRLLWIVLAVAGSFVAAVLM</sequence>
<keyword evidence="5" id="KW-1185">Reference proteome</keyword>
<dbReference type="Proteomes" id="UP000076874">
    <property type="component" value="Unassembled WGS sequence"/>
</dbReference>
<dbReference type="OrthoDB" id="5405745at2759"/>
<protein>
    <submittedName>
        <fullName evidence="4">Calcium channel subunit mid1</fullName>
    </submittedName>
</protein>
<feature type="region of interest" description="Disordered" evidence="1">
    <location>
        <begin position="164"/>
        <end position="204"/>
    </location>
</feature>
<dbReference type="EMBL" id="AZHD01000004">
    <property type="protein sequence ID" value="OAA64528.1"/>
    <property type="molecule type" value="Genomic_DNA"/>
</dbReference>
<proteinExistence type="predicted"/>
<evidence type="ECO:0000256" key="1">
    <source>
        <dbReference type="SAM" id="MobiDB-lite"/>
    </source>
</evidence>
<evidence type="ECO:0000313" key="4">
    <source>
        <dbReference type="EMBL" id="OAA64528.1"/>
    </source>
</evidence>
<keyword evidence="2" id="KW-1133">Transmembrane helix</keyword>
<feature type="transmembrane region" description="Helical" evidence="2">
    <location>
        <begin position="668"/>
        <end position="684"/>
    </location>
</feature>
<dbReference type="AlphaFoldDB" id="A0A167X4S3"/>
<evidence type="ECO:0000313" key="5">
    <source>
        <dbReference type="Proteomes" id="UP000076874"/>
    </source>
</evidence>
<name>A0A167X4S3_9HYPO</name>
<feature type="signal peptide" evidence="3">
    <location>
        <begin position="1"/>
        <end position="44"/>
    </location>
</feature>
<keyword evidence="2" id="KW-0472">Membrane</keyword>
<comment type="caution">
    <text evidence="4">The sequence shown here is derived from an EMBL/GenBank/DDBJ whole genome shotgun (WGS) entry which is preliminary data.</text>
</comment>
<reference evidence="4 5" key="1">
    <citation type="journal article" date="2016" name="Genome Biol. Evol.">
        <title>Divergent and convergent evolution of fungal pathogenicity.</title>
        <authorList>
            <person name="Shang Y."/>
            <person name="Xiao G."/>
            <person name="Zheng P."/>
            <person name="Cen K."/>
            <person name="Zhan S."/>
            <person name="Wang C."/>
        </authorList>
    </citation>
    <scope>NUCLEOTIDE SEQUENCE [LARGE SCALE GENOMIC DNA]</scope>
    <source>
        <strain evidence="4 5">RCEF 264</strain>
    </source>
</reference>
<feature type="compositionally biased region" description="Basic and acidic residues" evidence="1">
    <location>
        <begin position="164"/>
        <end position="182"/>
    </location>
</feature>
<keyword evidence="3" id="KW-0732">Signal</keyword>
<gene>
    <name evidence="4" type="ORF">SPI_03175</name>
</gene>
<keyword evidence="2" id="KW-0812">Transmembrane</keyword>
<organism evidence="4 5">
    <name type="scientific">Niveomyces insectorum RCEF 264</name>
    <dbReference type="NCBI Taxonomy" id="1081102"/>
    <lineage>
        <taxon>Eukaryota</taxon>
        <taxon>Fungi</taxon>
        <taxon>Dikarya</taxon>
        <taxon>Ascomycota</taxon>
        <taxon>Pezizomycotina</taxon>
        <taxon>Sordariomycetes</taxon>
        <taxon>Hypocreomycetidae</taxon>
        <taxon>Hypocreales</taxon>
        <taxon>Cordycipitaceae</taxon>
        <taxon>Niveomyces</taxon>
    </lineage>
</organism>
<dbReference type="STRING" id="1081102.A0A167X4S3"/>